<protein>
    <submittedName>
        <fullName evidence="1">Uncharacterized protein</fullName>
    </submittedName>
</protein>
<dbReference type="RefSeq" id="WP_076464172.1">
    <property type="nucleotide sequence ID" value="NZ_FTMN01000007.1"/>
</dbReference>
<name>A0A1N6UW53_9GAMM</name>
<evidence type="ECO:0000313" key="1">
    <source>
        <dbReference type="EMBL" id="SIQ69466.1"/>
    </source>
</evidence>
<accession>A0A1N6UW53</accession>
<dbReference type="AlphaFoldDB" id="A0A1N6UW53"/>
<dbReference type="eggNOG" id="COG4886">
    <property type="taxonomic scope" value="Bacteria"/>
</dbReference>
<proteinExistence type="predicted"/>
<evidence type="ECO:0000313" key="2">
    <source>
        <dbReference type="Proteomes" id="UP000186895"/>
    </source>
</evidence>
<sequence length="339" mass="38470">MSDNRDEFTRFRDKALAKSSREVMDNFKETLRQDMEQRSENIQPWHSFWYHRPTRDFPPKSIRHPSEYDGGDRINIVCTQTELKPSEQKKLVQSWCEALPGLDKVEYIWFSSRANQQLFDAVCQMKSIKGLSIKWSGIKSIEAVAHAKTLKYLSIGSSPSITPLAPLAELPLLEWLELENIRASADLSFVSGLTGLKGLRVAGDGHSPKYLNVERLEPLLSLQSLYWLSLNVVKVQQGGLAPLARLRALKYLFLSNKYEMEDVAALVGSRPDIECDLFTPVDGPLGYIRCKKCGQQTMMLLTGKGKPSLCQSCDADKIARHLKTFDDIANKYLKWSKKI</sequence>
<organism evidence="1 2">
    <name type="scientific">Marinobacterium stanieri</name>
    <dbReference type="NCBI Taxonomy" id="49186"/>
    <lineage>
        <taxon>Bacteria</taxon>
        <taxon>Pseudomonadati</taxon>
        <taxon>Pseudomonadota</taxon>
        <taxon>Gammaproteobacteria</taxon>
        <taxon>Oceanospirillales</taxon>
        <taxon>Oceanospirillaceae</taxon>
        <taxon>Marinobacterium</taxon>
    </lineage>
</organism>
<reference evidence="1 2" key="1">
    <citation type="submission" date="2017-01" db="EMBL/GenBank/DDBJ databases">
        <authorList>
            <person name="Mah S.A."/>
            <person name="Swanson W.J."/>
            <person name="Moy G.W."/>
            <person name="Vacquier V.D."/>
        </authorList>
    </citation>
    <scope>NUCLEOTIDE SEQUENCE [LARGE SCALE GENOMIC DNA]</scope>
    <source>
        <strain evidence="1 2">DSM 7027</strain>
    </source>
</reference>
<dbReference type="InterPro" id="IPR032675">
    <property type="entry name" value="LRR_dom_sf"/>
</dbReference>
<dbReference type="Proteomes" id="UP000186895">
    <property type="component" value="Unassembled WGS sequence"/>
</dbReference>
<dbReference type="EMBL" id="FTMN01000007">
    <property type="protein sequence ID" value="SIQ69466.1"/>
    <property type="molecule type" value="Genomic_DNA"/>
</dbReference>
<dbReference type="Gene3D" id="3.80.10.10">
    <property type="entry name" value="Ribonuclease Inhibitor"/>
    <property type="match status" value="1"/>
</dbReference>
<keyword evidence="2" id="KW-1185">Reference proteome</keyword>
<gene>
    <name evidence="1" type="ORF">SAMN05421647_107242</name>
</gene>
<dbReference type="STRING" id="49186.SAMN05421647_107242"/>
<dbReference type="SUPFAM" id="SSF52058">
    <property type="entry name" value="L domain-like"/>
    <property type="match status" value="1"/>
</dbReference>